<feature type="region of interest" description="Disordered" evidence="2">
    <location>
        <begin position="53"/>
        <end position="74"/>
    </location>
</feature>
<dbReference type="GO" id="GO:0003677">
    <property type="term" value="F:DNA binding"/>
    <property type="evidence" value="ECO:0007669"/>
    <property type="project" value="UniProtKB-KW"/>
</dbReference>
<reference evidence="3" key="1">
    <citation type="submission" date="2021-03" db="EMBL/GenBank/DDBJ databases">
        <authorList>
            <person name="Bekaert M."/>
        </authorList>
    </citation>
    <scope>NUCLEOTIDE SEQUENCE</scope>
</reference>
<proteinExistence type="predicted"/>
<comment type="caution">
    <text evidence="3">The sequence shown here is derived from an EMBL/GenBank/DDBJ whole genome shotgun (WGS) entry which is preliminary data.</text>
</comment>
<protein>
    <submittedName>
        <fullName evidence="3">Uncharacterized protein</fullName>
    </submittedName>
</protein>
<dbReference type="AlphaFoldDB" id="A0A8S3TLR7"/>
<keyword evidence="4" id="KW-1185">Reference proteome</keyword>
<organism evidence="3 4">
    <name type="scientific">Mytilus edulis</name>
    <name type="common">Blue mussel</name>
    <dbReference type="NCBI Taxonomy" id="6550"/>
    <lineage>
        <taxon>Eukaryota</taxon>
        <taxon>Metazoa</taxon>
        <taxon>Spiralia</taxon>
        <taxon>Lophotrochozoa</taxon>
        <taxon>Mollusca</taxon>
        <taxon>Bivalvia</taxon>
        <taxon>Autobranchia</taxon>
        <taxon>Pteriomorphia</taxon>
        <taxon>Mytilida</taxon>
        <taxon>Mytiloidea</taxon>
        <taxon>Mytilidae</taxon>
        <taxon>Mytilinae</taxon>
        <taxon>Mytilus</taxon>
    </lineage>
</organism>
<name>A0A8S3TLR7_MYTED</name>
<dbReference type="EMBL" id="CAJPWZ010002261">
    <property type="protein sequence ID" value="CAG2234624.1"/>
    <property type="molecule type" value="Genomic_DNA"/>
</dbReference>
<feature type="compositionally biased region" description="Basic residues" evidence="2">
    <location>
        <begin position="56"/>
        <end position="67"/>
    </location>
</feature>
<keyword evidence="1" id="KW-0238">DNA-binding</keyword>
<accession>A0A8S3TLR7</accession>
<dbReference type="Gene3D" id="1.10.150.130">
    <property type="match status" value="1"/>
</dbReference>
<sequence>MRNICEGLDILNHRQKLIKLADQSENGWRTVTEYETHNLADDSEDKRIIRAENKASRKMKSDKKRHGLQTQKEKSDKISTRLFINDLSVNFGRENVIGTCNSPIGIGLKSRVLEQIQDGGILSADFDELGRKMSSYLLQSRSDNTNNKYFYAYKRWERFILKQGGLSLPAKPIHVALYLTKLIDTGSSYSVVIFNQTDSYRFIL</sequence>
<evidence type="ECO:0000256" key="2">
    <source>
        <dbReference type="SAM" id="MobiDB-lite"/>
    </source>
</evidence>
<dbReference type="SUPFAM" id="SSF47823">
    <property type="entry name" value="lambda integrase-like, N-terminal domain"/>
    <property type="match status" value="1"/>
</dbReference>
<dbReference type="InterPro" id="IPR010998">
    <property type="entry name" value="Integrase_recombinase_N"/>
</dbReference>
<dbReference type="OrthoDB" id="6153507at2759"/>
<evidence type="ECO:0000313" key="3">
    <source>
        <dbReference type="EMBL" id="CAG2234624.1"/>
    </source>
</evidence>
<evidence type="ECO:0000256" key="1">
    <source>
        <dbReference type="ARBA" id="ARBA00023125"/>
    </source>
</evidence>
<evidence type="ECO:0000313" key="4">
    <source>
        <dbReference type="Proteomes" id="UP000683360"/>
    </source>
</evidence>
<gene>
    <name evidence="3" type="ORF">MEDL_47292</name>
</gene>
<dbReference type="Proteomes" id="UP000683360">
    <property type="component" value="Unassembled WGS sequence"/>
</dbReference>